<dbReference type="InterPro" id="IPR006860">
    <property type="entry name" value="FecR"/>
</dbReference>
<dbReference type="Pfam" id="PF04773">
    <property type="entry name" value="FecR"/>
    <property type="match status" value="1"/>
</dbReference>
<keyword evidence="1" id="KW-0812">Transmembrane</keyword>
<dbReference type="Proteomes" id="UP000630923">
    <property type="component" value="Unassembled WGS sequence"/>
</dbReference>
<dbReference type="AlphaFoldDB" id="A0A919AMJ4"/>
<organism evidence="4 5">
    <name type="scientific">Kordiimonas sediminis</name>
    <dbReference type="NCBI Taxonomy" id="1735581"/>
    <lineage>
        <taxon>Bacteria</taxon>
        <taxon>Pseudomonadati</taxon>
        <taxon>Pseudomonadota</taxon>
        <taxon>Alphaproteobacteria</taxon>
        <taxon>Kordiimonadales</taxon>
        <taxon>Kordiimonadaceae</taxon>
        <taxon>Kordiimonas</taxon>
    </lineage>
</organism>
<keyword evidence="1" id="KW-0472">Membrane</keyword>
<gene>
    <name evidence="4" type="ORF">GCM10017044_07930</name>
</gene>
<dbReference type="EMBL" id="BNCI01000001">
    <property type="protein sequence ID" value="GHF16072.1"/>
    <property type="molecule type" value="Genomic_DNA"/>
</dbReference>
<dbReference type="RefSeq" id="WP_191250247.1">
    <property type="nucleotide sequence ID" value="NZ_BNCI01000001.1"/>
</dbReference>
<proteinExistence type="predicted"/>
<sequence length="333" mass="36508">MDPVRKDDGVLTPDDEACIWFADRQTQNSSPESQAAFEKWYSLSPENKAAYDSLVEIDSGLASLSDELLEDLFIEELEAEASIRERRQTLKWISGVAAAFLLVIAGATSFFLGSAPPSFDDYVTGKGESRTVKLADGTRLELNTDTAVRASAKGDIRQLEVLQGEVFLHVARDEQRPFVVTAGNSRVTVLGTQFNVRRTASEDKVSVLEGQVKVALLKQTMGVDVVYLTDGQQTIGTQGTLFPVVEFDPSFDLAWRDGWLRYREAPLGLVIQDLNRYLNTPLVLVASDLANAPVTAEFRLTSDQEIIAAIEAAFGLKAVRKYSGGIELAPLDL</sequence>
<dbReference type="GO" id="GO:0016989">
    <property type="term" value="F:sigma factor antagonist activity"/>
    <property type="evidence" value="ECO:0007669"/>
    <property type="project" value="TreeGrafter"/>
</dbReference>
<reference evidence="4" key="1">
    <citation type="journal article" date="2014" name="Int. J. Syst. Evol. Microbiol.">
        <title>Complete genome sequence of Corynebacterium casei LMG S-19264T (=DSM 44701T), isolated from a smear-ripened cheese.</title>
        <authorList>
            <consortium name="US DOE Joint Genome Institute (JGI-PGF)"/>
            <person name="Walter F."/>
            <person name="Albersmeier A."/>
            <person name="Kalinowski J."/>
            <person name="Ruckert C."/>
        </authorList>
    </citation>
    <scope>NUCLEOTIDE SEQUENCE</scope>
    <source>
        <strain evidence="4">KCTC 42590</strain>
    </source>
</reference>
<dbReference type="Pfam" id="PF16220">
    <property type="entry name" value="DUF4880"/>
    <property type="match status" value="1"/>
</dbReference>
<accession>A0A919AMJ4</accession>
<dbReference type="PIRSF" id="PIRSF018266">
    <property type="entry name" value="FecR"/>
    <property type="match status" value="1"/>
</dbReference>
<feature type="domain" description="FecR N-terminal" evidence="3">
    <location>
        <begin position="15"/>
        <end position="54"/>
    </location>
</feature>
<evidence type="ECO:0000313" key="4">
    <source>
        <dbReference type="EMBL" id="GHF16072.1"/>
    </source>
</evidence>
<feature type="transmembrane region" description="Helical" evidence="1">
    <location>
        <begin position="92"/>
        <end position="112"/>
    </location>
</feature>
<dbReference type="PANTHER" id="PTHR30273:SF2">
    <property type="entry name" value="PROTEIN FECR"/>
    <property type="match status" value="1"/>
</dbReference>
<feature type="domain" description="FecR protein" evidence="2">
    <location>
        <begin position="120"/>
        <end position="213"/>
    </location>
</feature>
<dbReference type="PANTHER" id="PTHR30273">
    <property type="entry name" value="PERIPLASMIC SIGNAL SENSOR AND SIGMA FACTOR ACTIVATOR FECR-RELATED"/>
    <property type="match status" value="1"/>
</dbReference>
<evidence type="ECO:0000259" key="3">
    <source>
        <dbReference type="Pfam" id="PF16220"/>
    </source>
</evidence>
<evidence type="ECO:0000256" key="1">
    <source>
        <dbReference type="SAM" id="Phobius"/>
    </source>
</evidence>
<keyword evidence="1" id="KW-1133">Transmembrane helix</keyword>
<reference evidence="4" key="2">
    <citation type="submission" date="2020-09" db="EMBL/GenBank/DDBJ databases">
        <authorList>
            <person name="Sun Q."/>
            <person name="Kim S."/>
        </authorList>
    </citation>
    <scope>NUCLEOTIDE SEQUENCE</scope>
    <source>
        <strain evidence="4">KCTC 42590</strain>
    </source>
</reference>
<dbReference type="Gene3D" id="3.55.50.30">
    <property type="match status" value="1"/>
</dbReference>
<dbReference type="InterPro" id="IPR012373">
    <property type="entry name" value="Ferrdict_sens_TM"/>
</dbReference>
<comment type="caution">
    <text evidence="4">The sequence shown here is derived from an EMBL/GenBank/DDBJ whole genome shotgun (WGS) entry which is preliminary data.</text>
</comment>
<evidence type="ECO:0000259" key="2">
    <source>
        <dbReference type="Pfam" id="PF04773"/>
    </source>
</evidence>
<keyword evidence="5" id="KW-1185">Reference proteome</keyword>
<dbReference type="Gene3D" id="2.60.120.1440">
    <property type="match status" value="1"/>
</dbReference>
<protein>
    <submittedName>
        <fullName evidence="4">Sensor</fullName>
    </submittedName>
</protein>
<dbReference type="InterPro" id="IPR032623">
    <property type="entry name" value="FecR_N"/>
</dbReference>
<name>A0A919AMJ4_9PROT</name>
<evidence type="ECO:0000313" key="5">
    <source>
        <dbReference type="Proteomes" id="UP000630923"/>
    </source>
</evidence>